<dbReference type="Gene3D" id="3.60.60.10">
    <property type="entry name" value="Penicillin V Acylase, Chain A"/>
    <property type="match status" value="1"/>
</dbReference>
<dbReference type="HOGENOM" id="CLU_045206_1_0_9"/>
<dbReference type="Proteomes" id="UP000032250">
    <property type="component" value="Unassembled WGS sequence"/>
</dbReference>
<evidence type="ECO:0000256" key="3">
    <source>
        <dbReference type="ARBA" id="ARBA00022801"/>
    </source>
</evidence>
<dbReference type="InterPro" id="IPR047711">
    <property type="entry name" value="CBAH"/>
</dbReference>
<dbReference type="GO" id="GO:0045302">
    <property type="term" value="F:choloylglycine hydrolase activity"/>
    <property type="evidence" value="ECO:0007669"/>
    <property type="project" value="UniProtKB-EC"/>
</dbReference>
<dbReference type="EMBL" id="JXSU01000007">
    <property type="protein sequence ID" value="KIS24109.1"/>
    <property type="molecule type" value="Genomic_DNA"/>
</dbReference>
<dbReference type="AlphaFoldDB" id="A0A0D1ALX2"/>
<evidence type="ECO:0000256" key="8">
    <source>
        <dbReference type="ARBA" id="ARBA00047285"/>
    </source>
</evidence>
<evidence type="ECO:0000313" key="11">
    <source>
        <dbReference type="EMBL" id="KIS24109.1"/>
    </source>
</evidence>
<comment type="catalytic activity">
    <reaction evidence="8">
        <text>cholate + taurine = taurocholate + H2O</text>
        <dbReference type="Rhea" id="RHEA:47108"/>
        <dbReference type="ChEBI" id="CHEBI:15377"/>
        <dbReference type="ChEBI" id="CHEBI:29747"/>
        <dbReference type="ChEBI" id="CHEBI:36257"/>
        <dbReference type="ChEBI" id="CHEBI:507393"/>
    </reaction>
    <physiologicalReaction direction="right-to-left" evidence="8">
        <dbReference type="Rhea" id="RHEA:47110"/>
    </physiologicalReaction>
</comment>
<proteinExistence type="inferred from homology"/>
<dbReference type="SUPFAM" id="SSF56235">
    <property type="entry name" value="N-terminal nucleophile aminohydrolases (Ntn hydrolases)"/>
    <property type="match status" value="1"/>
</dbReference>
<comment type="similarity">
    <text evidence="2">Belongs to the peptidase C59 family.</text>
</comment>
<sequence length="329" mass="37411">MCTSVILKTKDSKNLFGRTMDFSVKFDESVRLIPRKFKWTNVTDKNVKSTKYAFIGMSVVTDNHPVFADGVNEKGLTCATLYFPGFAKYEEENIENKENIACYDFVLWALSQFKNLEEVKKSLKNVVIINKVLSILNFAPPLHWILSDKSGKSIVIERTYRGLEVFDNPIGVMTNSPNFEWHLSNLRQYIGVRAKQFDNVTWNGLELSAFSQGSGTFGLPGDFTPPSRFVRAVYLKNNIVDIDNEIEGINGIFHILSNCEIPKGTVLKSDNACDYTLYTSAMCSESATYYYYTYENCQISAVHLFNEDLNAPLMKEFPINKVESINNMN</sequence>
<accession>A0A0D1ALX2</accession>
<dbReference type="PATRIC" id="fig|1379739.3.peg.2597"/>
<dbReference type="CDD" id="cd00542">
    <property type="entry name" value="Ntn_PVA"/>
    <property type="match status" value="1"/>
</dbReference>
<gene>
    <name evidence="11" type="ORF">N495_11125</name>
</gene>
<dbReference type="InterPro" id="IPR052193">
    <property type="entry name" value="Peptidase_C59"/>
</dbReference>
<name>A0A0D1ALX2_CLOBO</name>
<dbReference type="InterPro" id="IPR029132">
    <property type="entry name" value="CBAH/NAAA_C"/>
</dbReference>
<comment type="catalytic activity">
    <reaction evidence="9">
        <text>taurodeoxycholate + H2O = deoxycholate + taurine</text>
        <dbReference type="Rhea" id="RHEA:47556"/>
        <dbReference type="ChEBI" id="CHEBI:15377"/>
        <dbReference type="ChEBI" id="CHEBI:23614"/>
        <dbReference type="ChEBI" id="CHEBI:36261"/>
        <dbReference type="ChEBI" id="CHEBI:507393"/>
    </reaction>
    <physiologicalReaction direction="left-to-right" evidence="9">
        <dbReference type="Rhea" id="RHEA:47557"/>
    </physiologicalReaction>
</comment>
<organism evidence="11 12">
    <name type="scientific">Clostridium botulinum B2 450</name>
    <dbReference type="NCBI Taxonomy" id="1379739"/>
    <lineage>
        <taxon>Bacteria</taxon>
        <taxon>Bacillati</taxon>
        <taxon>Bacillota</taxon>
        <taxon>Clostridia</taxon>
        <taxon>Eubacteriales</taxon>
        <taxon>Clostridiaceae</taxon>
        <taxon>Clostridium</taxon>
    </lineage>
</organism>
<keyword evidence="4" id="KW-0443">Lipid metabolism</keyword>
<evidence type="ECO:0000256" key="7">
    <source>
        <dbReference type="ARBA" id="ARBA00044806"/>
    </source>
</evidence>
<evidence type="ECO:0000256" key="5">
    <source>
        <dbReference type="ARBA" id="ARBA00044769"/>
    </source>
</evidence>
<dbReference type="Pfam" id="PF02275">
    <property type="entry name" value="CBAH"/>
    <property type="match status" value="1"/>
</dbReference>
<evidence type="ECO:0000256" key="6">
    <source>
        <dbReference type="ARBA" id="ARBA00044804"/>
    </source>
</evidence>
<protein>
    <recommendedName>
        <fullName evidence="5">choloylglycine hydrolase</fullName>
        <ecNumber evidence="5">3.5.1.24</ecNumber>
    </recommendedName>
    <alternativeName>
        <fullName evidence="6">Bile salt hydrolase</fullName>
    </alternativeName>
    <alternativeName>
        <fullName evidence="7">Choloylglycine hydrolase</fullName>
    </alternativeName>
</protein>
<dbReference type="RefSeq" id="WP_043032086.1">
    <property type="nucleotide sequence ID" value="NZ_JXSU01000007.1"/>
</dbReference>
<dbReference type="GO" id="GO:0006629">
    <property type="term" value="P:lipid metabolic process"/>
    <property type="evidence" value="ECO:0007669"/>
    <property type="project" value="UniProtKB-KW"/>
</dbReference>
<evidence type="ECO:0000259" key="10">
    <source>
        <dbReference type="Pfam" id="PF02275"/>
    </source>
</evidence>
<dbReference type="NCBIfam" id="NF038245">
    <property type="entry name" value="bile_salt_hydro"/>
    <property type="match status" value="1"/>
</dbReference>
<evidence type="ECO:0000256" key="1">
    <source>
        <dbReference type="ARBA" id="ARBA00004860"/>
    </source>
</evidence>
<evidence type="ECO:0000256" key="9">
    <source>
        <dbReference type="ARBA" id="ARBA00048897"/>
    </source>
</evidence>
<evidence type="ECO:0000256" key="2">
    <source>
        <dbReference type="ARBA" id="ARBA00006625"/>
    </source>
</evidence>
<dbReference type="PANTHER" id="PTHR35527">
    <property type="entry name" value="CHOLOYLGLYCINE HYDROLASE"/>
    <property type="match status" value="1"/>
</dbReference>
<feature type="domain" description="Choloylglycine hydrolase/NAAA C-terminal" evidence="10">
    <location>
        <begin position="2"/>
        <end position="312"/>
    </location>
</feature>
<dbReference type="InterPro" id="IPR029055">
    <property type="entry name" value="Ntn_hydrolases_N"/>
</dbReference>
<reference evidence="11 12" key="1">
    <citation type="submission" date="2014-06" db="EMBL/GenBank/DDBJ databases">
        <title>Genome characterization of distinct group I Clostridium botulinum lineages.</title>
        <authorList>
            <person name="Giordani F."/>
            <person name="Anselmo A."/>
            <person name="Fillo S."/>
            <person name="Palozzi A.M."/>
            <person name="Fortunato A."/>
            <person name="Gentile B."/>
            <person name="Ciammaruconi A."/>
            <person name="Anniballi F."/>
            <person name="De Medici D."/>
            <person name="Lista F."/>
        </authorList>
    </citation>
    <scope>NUCLEOTIDE SEQUENCE [LARGE SCALE GENOMIC DNA]</scope>
    <source>
        <strain evidence="11 12">B2 450</strain>
    </source>
</reference>
<dbReference type="OrthoDB" id="9794717at2"/>
<comment type="pathway">
    <text evidence="1">Lipid metabolism; bile acid biosynthesis.</text>
</comment>
<dbReference type="EC" id="3.5.1.24" evidence="5"/>
<evidence type="ECO:0000313" key="12">
    <source>
        <dbReference type="Proteomes" id="UP000032250"/>
    </source>
</evidence>
<keyword evidence="3" id="KW-0378">Hydrolase</keyword>
<dbReference type="PANTHER" id="PTHR35527:SF2">
    <property type="entry name" value="HYDROLASE"/>
    <property type="match status" value="1"/>
</dbReference>
<comment type="caution">
    <text evidence="11">The sequence shown here is derived from an EMBL/GenBank/DDBJ whole genome shotgun (WGS) entry which is preliminary data.</text>
</comment>
<evidence type="ECO:0000256" key="4">
    <source>
        <dbReference type="ARBA" id="ARBA00023098"/>
    </source>
</evidence>